<dbReference type="Gene3D" id="3.20.20.80">
    <property type="entry name" value="Glycosidases"/>
    <property type="match status" value="1"/>
</dbReference>
<evidence type="ECO:0000259" key="2">
    <source>
        <dbReference type="Pfam" id="PF16586"/>
    </source>
</evidence>
<dbReference type="EMBL" id="NIZW01000001">
    <property type="protein sequence ID" value="PHQ37344.1"/>
    <property type="molecule type" value="Genomic_DNA"/>
</dbReference>
<dbReference type="Gene3D" id="2.60.40.10">
    <property type="entry name" value="Immunoglobulins"/>
    <property type="match status" value="1"/>
</dbReference>
<comment type="caution">
    <text evidence="3">The sequence shown here is derived from an EMBL/GenBank/DDBJ whole genome shotgun (WGS) entry which is preliminary data.</text>
</comment>
<protein>
    <recommendedName>
        <fullName evidence="5">DUF4038 domain-containing protein</fullName>
    </recommendedName>
</protein>
<name>A0A2G1WE62_9BACT</name>
<keyword evidence="4" id="KW-1185">Reference proteome</keyword>
<dbReference type="InterPro" id="IPR013783">
    <property type="entry name" value="Ig-like_fold"/>
</dbReference>
<dbReference type="SUPFAM" id="SSF51445">
    <property type="entry name" value="(Trans)glycosidases"/>
    <property type="match status" value="1"/>
</dbReference>
<evidence type="ECO:0008006" key="5">
    <source>
        <dbReference type="Google" id="ProtNLM"/>
    </source>
</evidence>
<evidence type="ECO:0000313" key="3">
    <source>
        <dbReference type="EMBL" id="PHQ37344.1"/>
    </source>
</evidence>
<dbReference type="InterPro" id="IPR025277">
    <property type="entry name" value="Apiosidase-like_cat_dom"/>
</dbReference>
<dbReference type="InterPro" id="IPR017853">
    <property type="entry name" value="GH"/>
</dbReference>
<gene>
    <name evidence="3" type="ORF">CEE69_02540</name>
</gene>
<evidence type="ECO:0000313" key="4">
    <source>
        <dbReference type="Proteomes" id="UP000225740"/>
    </source>
</evidence>
<dbReference type="PANTHER" id="PTHR37836">
    <property type="entry name" value="LMO1036 PROTEIN"/>
    <property type="match status" value="1"/>
</dbReference>
<accession>A0A2G1WE62</accession>
<dbReference type="InterPro" id="IPR032260">
    <property type="entry name" value="DUF5060"/>
</dbReference>
<reference evidence="3 4" key="1">
    <citation type="submission" date="2017-06" db="EMBL/GenBank/DDBJ databases">
        <title>Description of Rhodopirellula bahusiensis sp. nov.</title>
        <authorList>
            <person name="Kizina J."/>
            <person name="Harder J."/>
        </authorList>
    </citation>
    <scope>NUCLEOTIDE SEQUENCE [LARGE SCALE GENOMIC DNA]</scope>
    <source>
        <strain evidence="3 4">SWK21</strain>
    </source>
</reference>
<dbReference type="PANTHER" id="PTHR37836:SF3">
    <property type="entry name" value="ENDOGLUCANASE"/>
    <property type="match status" value="1"/>
</dbReference>
<feature type="domain" description="Apiosidase-like catalytic" evidence="1">
    <location>
        <begin position="127"/>
        <end position="452"/>
    </location>
</feature>
<dbReference type="Proteomes" id="UP000225740">
    <property type="component" value="Unassembled WGS sequence"/>
</dbReference>
<dbReference type="OrthoDB" id="59486at2"/>
<evidence type="ECO:0000259" key="1">
    <source>
        <dbReference type="Pfam" id="PF13204"/>
    </source>
</evidence>
<proteinExistence type="predicted"/>
<feature type="domain" description="DUF5060" evidence="2">
    <location>
        <begin position="22"/>
        <end position="89"/>
    </location>
</feature>
<organism evidence="3 4">
    <name type="scientific">Rhodopirellula bahusiensis</name>
    <dbReference type="NCBI Taxonomy" id="2014065"/>
    <lineage>
        <taxon>Bacteria</taxon>
        <taxon>Pseudomonadati</taxon>
        <taxon>Planctomycetota</taxon>
        <taxon>Planctomycetia</taxon>
        <taxon>Pirellulales</taxon>
        <taxon>Pirellulaceae</taxon>
        <taxon>Rhodopirellula</taxon>
    </lineage>
</organism>
<dbReference type="AlphaFoldDB" id="A0A2G1WE62"/>
<dbReference type="Pfam" id="PF13204">
    <property type="entry name" value="Apiosidase"/>
    <property type="match status" value="1"/>
</dbReference>
<dbReference type="Pfam" id="PF16586">
    <property type="entry name" value="DUF5060"/>
    <property type="match status" value="1"/>
</dbReference>
<sequence length="536" mass="59003">MLYCAACLGAIDAGAAEAIAECQQWHEVELDFAAEQDALNPYTDVEAWVDFTHDDGITIRRQMFWDGGKAFRVRFASPLSSGNWRWQSSDRDGDPGLNGKTGSFQSVASNTKTPTAFTQHGFWSIPKGGRNLIHADGTARLLCADTAWALPWRATVDQVKTYAKDRRDKGYNAALLMTVQPDLKTKGPRSRTEAEGFEVGFEDLPNGSLQKLNPDYFQTFDKLVDVLTSHGIAPVYQPVFHGYGWKGGGTAGNVVSAEDYARYCRYLVARYGARPAIWLVGGDGPAEKASIVEQLDTAGTEIEKWDAYQQPTGIHYSPHAKNRTHQDKAWLDFQWCQTGHSGEHIAERVADMWRNRPVKAVANGEPTYENIGRTGKGAGWWQGHEAWCNLTAGGTMGVVYGAGSLWQWRLDANEPGHADWCTAPGAGWREALDFEGSKYPGIAAKILEGLPLANMEPNWDCTYGRRGLLVPGKLFVLYLPEGGNSAILCKDVPRSYRVYDPKTGKVMAEGTLENKETAHAKSDASGEPRVLVFTAN</sequence>